<dbReference type="Gene3D" id="2.40.33.20">
    <property type="entry name" value="PK beta-barrel domain-like"/>
    <property type="match status" value="1"/>
</dbReference>
<name>A0ABP7NYY1_9ACTN</name>
<keyword evidence="3" id="KW-1185">Reference proteome</keyword>
<dbReference type="Pfam" id="PF03473">
    <property type="entry name" value="MOSC"/>
    <property type="match status" value="1"/>
</dbReference>
<evidence type="ECO:0000313" key="2">
    <source>
        <dbReference type="EMBL" id="GAA3956407.1"/>
    </source>
</evidence>
<gene>
    <name evidence="2" type="ORF">GCM10022231_13980</name>
</gene>
<feature type="domain" description="MOSC" evidence="1">
    <location>
        <begin position="29"/>
        <end position="167"/>
    </location>
</feature>
<dbReference type="PANTHER" id="PTHR30212">
    <property type="entry name" value="PROTEIN YIIM"/>
    <property type="match status" value="1"/>
</dbReference>
<organism evidence="2 3">
    <name type="scientific">Gordonia caeni</name>
    <dbReference type="NCBI Taxonomy" id="1007097"/>
    <lineage>
        <taxon>Bacteria</taxon>
        <taxon>Bacillati</taxon>
        <taxon>Actinomycetota</taxon>
        <taxon>Actinomycetes</taxon>
        <taxon>Mycobacteriales</taxon>
        <taxon>Gordoniaceae</taxon>
        <taxon>Gordonia</taxon>
    </lineage>
</organism>
<proteinExistence type="predicted"/>
<dbReference type="InterPro" id="IPR005302">
    <property type="entry name" value="MoCF_Sase_C"/>
</dbReference>
<dbReference type="Proteomes" id="UP001418444">
    <property type="component" value="Unassembled WGS sequence"/>
</dbReference>
<reference evidence="3" key="1">
    <citation type="journal article" date="2019" name="Int. J. Syst. Evol. Microbiol.">
        <title>The Global Catalogue of Microorganisms (GCM) 10K type strain sequencing project: providing services to taxonomists for standard genome sequencing and annotation.</title>
        <authorList>
            <consortium name="The Broad Institute Genomics Platform"/>
            <consortium name="The Broad Institute Genome Sequencing Center for Infectious Disease"/>
            <person name="Wu L."/>
            <person name="Ma J."/>
        </authorList>
    </citation>
    <scope>NUCLEOTIDE SEQUENCE [LARGE SCALE GENOMIC DNA]</scope>
    <source>
        <strain evidence="3">JCM 16923</strain>
    </source>
</reference>
<dbReference type="RefSeq" id="WP_344782055.1">
    <property type="nucleotide sequence ID" value="NZ_BAAAZW010000004.1"/>
</dbReference>
<dbReference type="InterPro" id="IPR011037">
    <property type="entry name" value="Pyrv_Knase-like_insert_dom_sf"/>
</dbReference>
<evidence type="ECO:0000313" key="3">
    <source>
        <dbReference type="Proteomes" id="UP001418444"/>
    </source>
</evidence>
<dbReference type="InterPro" id="IPR052353">
    <property type="entry name" value="Benzoxazolinone_Detox_Enz"/>
</dbReference>
<dbReference type="SUPFAM" id="SSF50800">
    <property type="entry name" value="PK beta-barrel domain-like"/>
    <property type="match status" value="1"/>
</dbReference>
<dbReference type="PROSITE" id="PS51340">
    <property type="entry name" value="MOSC"/>
    <property type="match status" value="1"/>
</dbReference>
<comment type="caution">
    <text evidence="2">The sequence shown here is derived from an EMBL/GenBank/DDBJ whole genome shotgun (WGS) entry which is preliminary data.</text>
</comment>
<dbReference type="PANTHER" id="PTHR30212:SF2">
    <property type="entry name" value="PROTEIN YIIM"/>
    <property type="match status" value="1"/>
</dbReference>
<protein>
    <recommendedName>
        <fullName evidence="1">MOSC domain-containing protein</fullName>
    </recommendedName>
</protein>
<dbReference type="EMBL" id="BAAAZW010000004">
    <property type="protein sequence ID" value="GAA3956407.1"/>
    <property type="molecule type" value="Genomic_DNA"/>
</dbReference>
<accession>A0ABP7NYY1</accession>
<sequence length="186" mass="20065">MPARVLDVCVVHQLLADPGSVGVTAIDKRPVEGAVKVGPYGLYADVQADRKHHGGLDKAVYAYSAEDAGYWAAELGRPLPAGWFGENLRTDGIDLSGARIGERWRIGEALVVEVTSPRIPCQTFARRVGGEQERGWVKRFTRAGRPGLYLRVIERGSVAAGDVIDVLERSEGAPTVAEVFGGRVRS</sequence>
<evidence type="ECO:0000259" key="1">
    <source>
        <dbReference type="PROSITE" id="PS51340"/>
    </source>
</evidence>